<name>A0AAW0BYP0_9AGAR</name>
<dbReference type="Pfam" id="PF20152">
    <property type="entry name" value="DUF6534"/>
    <property type="match status" value="1"/>
</dbReference>
<keyword evidence="4" id="KW-1185">Reference proteome</keyword>
<keyword evidence="1" id="KW-0812">Transmembrane</keyword>
<evidence type="ECO:0000256" key="1">
    <source>
        <dbReference type="SAM" id="Phobius"/>
    </source>
</evidence>
<proteinExistence type="predicted"/>
<dbReference type="EMBL" id="JAYKXP010000064">
    <property type="protein sequence ID" value="KAK7032468.1"/>
    <property type="molecule type" value="Genomic_DNA"/>
</dbReference>
<evidence type="ECO:0000259" key="2">
    <source>
        <dbReference type="Pfam" id="PF20152"/>
    </source>
</evidence>
<feature type="transmembrane region" description="Helical" evidence="1">
    <location>
        <begin position="6"/>
        <end position="30"/>
    </location>
</feature>
<evidence type="ECO:0000313" key="4">
    <source>
        <dbReference type="Proteomes" id="UP001383192"/>
    </source>
</evidence>
<protein>
    <recommendedName>
        <fullName evidence="2">DUF6534 domain-containing protein</fullName>
    </recommendedName>
</protein>
<gene>
    <name evidence="3" type="ORF">VNI00_013026</name>
</gene>
<accession>A0AAW0BYP0</accession>
<dbReference type="Proteomes" id="UP001383192">
    <property type="component" value="Unassembled WGS sequence"/>
</dbReference>
<keyword evidence="1" id="KW-0472">Membrane</keyword>
<comment type="caution">
    <text evidence="3">The sequence shown here is derived from an EMBL/GenBank/DDBJ whole genome shotgun (WGS) entry which is preliminary data.</text>
</comment>
<dbReference type="AlphaFoldDB" id="A0AAW0BYP0"/>
<feature type="domain" description="DUF6534" evidence="2">
    <location>
        <begin position="223"/>
        <end position="295"/>
    </location>
</feature>
<organism evidence="3 4">
    <name type="scientific">Paramarasmius palmivorus</name>
    <dbReference type="NCBI Taxonomy" id="297713"/>
    <lineage>
        <taxon>Eukaryota</taxon>
        <taxon>Fungi</taxon>
        <taxon>Dikarya</taxon>
        <taxon>Basidiomycota</taxon>
        <taxon>Agaricomycotina</taxon>
        <taxon>Agaricomycetes</taxon>
        <taxon>Agaricomycetidae</taxon>
        <taxon>Agaricales</taxon>
        <taxon>Marasmiineae</taxon>
        <taxon>Marasmiaceae</taxon>
        <taxon>Paramarasmius</taxon>
    </lineage>
</organism>
<reference evidence="3 4" key="1">
    <citation type="submission" date="2024-01" db="EMBL/GenBank/DDBJ databases">
        <title>A draft genome for a cacao thread blight-causing isolate of Paramarasmius palmivorus.</title>
        <authorList>
            <person name="Baruah I.K."/>
            <person name="Bukari Y."/>
            <person name="Amoako-Attah I."/>
            <person name="Meinhardt L.W."/>
            <person name="Bailey B.A."/>
            <person name="Cohen S.P."/>
        </authorList>
    </citation>
    <scope>NUCLEOTIDE SEQUENCE [LARGE SCALE GENOMIC DNA]</scope>
    <source>
        <strain evidence="3 4">GH-12</strain>
    </source>
</reference>
<dbReference type="InterPro" id="IPR045339">
    <property type="entry name" value="DUF6534"/>
</dbReference>
<feature type="transmembrane region" description="Helical" evidence="1">
    <location>
        <begin position="278"/>
        <end position="295"/>
    </location>
</feature>
<feature type="transmembrane region" description="Helical" evidence="1">
    <location>
        <begin position="159"/>
        <end position="181"/>
    </location>
</feature>
<sequence length="379" mass="42470">MGEYDLVVGTYLLGIFVNTFLFGLVCYQFLVYKNTKFNDPTWIKFVPTSCRTSAQFDLRFRAMVGILFSVDLLHSSVEIYGAWDMCPATHPQLTRGRQRNQLYQPWKPGLCVPTAFLQTRFEMSVIYWVVPFTAATTAVTALIAQIFLGHRVLLLTKSVILTTIIGIFSVSGCIFGITAGIKSGIIREVAKFGPLAPFCGNNEYTLNISTRLSIGASRLSLQTAADLLITVSLTVVLCRSRSSVHRSDIVNRLIRAAIQTGQLVSSKLSNYLLMHRKGFFVSIFALGDLFSFLFLRETNCYMRQTMLDTLIARRAIKQTVGSTFDMDSESNGVAFRMNPRDSITLNTMITTKDIPSRDTEQGLMDTKFSARSNNEMYQS</sequence>
<keyword evidence="1" id="KW-1133">Transmembrane helix</keyword>
<evidence type="ECO:0000313" key="3">
    <source>
        <dbReference type="EMBL" id="KAK7032468.1"/>
    </source>
</evidence>
<feature type="transmembrane region" description="Helical" evidence="1">
    <location>
        <begin position="125"/>
        <end position="147"/>
    </location>
</feature>